<feature type="transmembrane region" description="Helical" evidence="1">
    <location>
        <begin position="28"/>
        <end position="47"/>
    </location>
</feature>
<keyword evidence="1" id="KW-1133">Transmembrane helix</keyword>
<proteinExistence type="predicted"/>
<protein>
    <submittedName>
        <fullName evidence="2">Uncharacterized protein</fullName>
    </submittedName>
</protein>
<evidence type="ECO:0000256" key="1">
    <source>
        <dbReference type="SAM" id="Phobius"/>
    </source>
</evidence>
<comment type="caution">
    <text evidence="2">The sequence shown here is derived from an EMBL/GenBank/DDBJ whole genome shotgun (WGS) entry which is preliminary data.</text>
</comment>
<keyword evidence="1" id="KW-0812">Transmembrane</keyword>
<dbReference type="OrthoDB" id="2157866at2759"/>
<reference evidence="2" key="1">
    <citation type="submission" date="2018-11" db="EMBL/GenBank/DDBJ databases">
        <authorList>
            <consortium name="Pathogen Informatics"/>
        </authorList>
    </citation>
    <scope>NUCLEOTIDE SEQUENCE</scope>
</reference>
<name>A0A3S5BNA6_9PLAT</name>
<feature type="non-terminal residue" evidence="2">
    <location>
        <position position="1"/>
    </location>
</feature>
<accession>A0A3S5BNA6</accession>
<feature type="transmembrane region" description="Helical" evidence="1">
    <location>
        <begin position="53"/>
        <end position="76"/>
    </location>
</feature>
<keyword evidence="1" id="KW-0472">Membrane</keyword>
<dbReference type="EMBL" id="CAAALY010125079">
    <property type="protein sequence ID" value="VEL31659.1"/>
    <property type="molecule type" value="Genomic_DNA"/>
</dbReference>
<evidence type="ECO:0000313" key="2">
    <source>
        <dbReference type="EMBL" id="VEL31659.1"/>
    </source>
</evidence>
<sequence length="138" mass="15204">MVSFLIPYHRPIGAVLDALKAHRFLRFLNMRVLCTLFLLLSGINVDWPKISPVALAGSPLFIYKYAIFAFAILHCIMCSFSPPSGHDQDCLIELMLSGDSDMALVAESPDDAMAWRLALAETRQHCLSSTGTAHNPPS</sequence>
<gene>
    <name evidence="2" type="ORF">PXEA_LOCUS25099</name>
</gene>
<dbReference type="Proteomes" id="UP000784294">
    <property type="component" value="Unassembled WGS sequence"/>
</dbReference>
<dbReference type="AlphaFoldDB" id="A0A3S5BNA6"/>
<organism evidence="2 3">
    <name type="scientific">Protopolystoma xenopodis</name>
    <dbReference type="NCBI Taxonomy" id="117903"/>
    <lineage>
        <taxon>Eukaryota</taxon>
        <taxon>Metazoa</taxon>
        <taxon>Spiralia</taxon>
        <taxon>Lophotrochozoa</taxon>
        <taxon>Platyhelminthes</taxon>
        <taxon>Monogenea</taxon>
        <taxon>Polyopisthocotylea</taxon>
        <taxon>Polystomatidea</taxon>
        <taxon>Polystomatidae</taxon>
        <taxon>Protopolystoma</taxon>
    </lineage>
</organism>
<keyword evidence="3" id="KW-1185">Reference proteome</keyword>
<evidence type="ECO:0000313" key="3">
    <source>
        <dbReference type="Proteomes" id="UP000784294"/>
    </source>
</evidence>